<evidence type="ECO:0000313" key="7">
    <source>
        <dbReference type="Proteomes" id="UP001301958"/>
    </source>
</evidence>
<dbReference type="CDD" id="cd00180">
    <property type="entry name" value="PKc"/>
    <property type="match status" value="1"/>
</dbReference>
<dbReference type="GO" id="GO:0004672">
    <property type="term" value="F:protein kinase activity"/>
    <property type="evidence" value="ECO:0007669"/>
    <property type="project" value="InterPro"/>
</dbReference>
<accession>A0AAN7BID8</accession>
<dbReference type="InterPro" id="IPR002110">
    <property type="entry name" value="Ankyrin_rpt"/>
</dbReference>
<dbReference type="PANTHER" id="PTHR24198:SF165">
    <property type="entry name" value="ANKYRIN REPEAT-CONTAINING PROTEIN-RELATED"/>
    <property type="match status" value="1"/>
</dbReference>
<dbReference type="PROSITE" id="PS50297">
    <property type="entry name" value="ANK_REP_REGION"/>
    <property type="match status" value="2"/>
</dbReference>
<dbReference type="Gene3D" id="1.10.510.10">
    <property type="entry name" value="Transferase(Phosphotransferase) domain 1"/>
    <property type="match status" value="1"/>
</dbReference>
<dbReference type="SMART" id="SM00220">
    <property type="entry name" value="S_TKc"/>
    <property type="match status" value="1"/>
</dbReference>
<keyword evidence="1" id="KW-0677">Repeat</keyword>
<dbReference type="InterPro" id="IPR011009">
    <property type="entry name" value="Kinase-like_dom_sf"/>
</dbReference>
<dbReference type="GO" id="GO:0005524">
    <property type="term" value="F:ATP binding"/>
    <property type="evidence" value="ECO:0007669"/>
    <property type="project" value="InterPro"/>
</dbReference>
<evidence type="ECO:0000313" key="6">
    <source>
        <dbReference type="EMBL" id="KAK4223974.1"/>
    </source>
</evidence>
<dbReference type="SUPFAM" id="SSF56112">
    <property type="entry name" value="Protein kinase-like (PK-like)"/>
    <property type="match status" value="1"/>
</dbReference>
<sequence>MQSTDTDNIDWAASLPFSQPTGISTKFPKELPPATQGTNDELSTGGNIALLARFIRTLIARNIPEIFYPAFTDEAPKLLGEGATYRVSSLRFSLPVLTDYGPAQAAFKTAKIRVPQSPNASFRATSEEYRCLKSVLFEAEILSHPAVQSHPNFPSLKGHTWLHTENSVVPALVMELAVLGNARAFLGNKGKHVTPDVKIALCDHVAAGLEFLHTCNITHGDVKLDNILIFEGDRHGTFVAKISDFERSPQNSATLSYTGTMCYNAPEVQVANNKSTGSRPVDPKQMWLCDVFSFGILALEACWDGTFYRSLSRGLGLMNSILDGLDVVSLALEIAHDELKSCPELLEICSALIKKTLPHRPSDRLREGWISVHRLFGSNISDESKVSVDVLQQSSATSHSLHSVSSLSSGLSGRGVGLIGSLVKSDLMEIATSSSNSLSRGRALFSLFLSDHVDKTLESFSTGKAETLEESLQNLTDSAVAKFPAAFIIGQRVFEANDIKVPEVFLRGPNDEQLRQALKRLAHDLPDTDFYSAAVQTFWPPVLRDACRRLFPVLDVSDNLFDMPTWIADQIRLVGRELFKRHAEQQFFLHRAILNGSYASCERLILLGCDINARMPGGITPLNLACRCAEVEMVKLLLKWDADASLSDNDNSLPLHWLVLLPNEAVADGIATQLADSCKRAGRSADTASKAFFDDLALATNGNPLSWAIHCRNYNLVRTIIHNNIVDPTIGPTGKGHYLTMAAATVCTKTAECLLQFISQKEGSSFGVPGVVDNMFRWIGSSPIFCSSDVQKWAMHGRGLSIAIREFIDTLERFGGVLNLSVAFSFAIFTGPTLMKELVRRGVNINTVTHDGYLEDHQFPLDIAIANASMGDWKYTRLESVRYLLSLGAKITDGSPPIQFACNILGGPAPALLKVICESEPDLETRSQDGFTPLLFLVRRSWSLDAIKVLVEAGANVRAEREMGFGETALAYAVLHSKWEIIEYLLQNGATLEFGVTCGRPQTVLHRLVVGTFGCMADNIPGFLGMSISYARKLIAYDLKRDLANEPDYDGLTPCHAAILLGLPELLDAMVSQSPHGMSLSAAQFGLEICASTTSIENAPKEFQVDGDMLVLYVPDQSGPRKCRWPFVNYKKSLERIREICEKAIASTSVS</sequence>
<dbReference type="Gene3D" id="1.25.40.20">
    <property type="entry name" value="Ankyrin repeat-containing domain"/>
    <property type="match status" value="2"/>
</dbReference>
<dbReference type="AlphaFoldDB" id="A0AAN7BID8"/>
<proteinExistence type="predicted"/>
<evidence type="ECO:0000259" key="5">
    <source>
        <dbReference type="PROSITE" id="PS50011"/>
    </source>
</evidence>
<feature type="repeat" description="ANK" evidence="3">
    <location>
        <begin position="617"/>
        <end position="649"/>
    </location>
</feature>
<keyword evidence="7" id="KW-1185">Reference proteome</keyword>
<dbReference type="Pfam" id="PF12796">
    <property type="entry name" value="Ank_2"/>
    <property type="match status" value="2"/>
</dbReference>
<dbReference type="PROSITE" id="PS50011">
    <property type="entry name" value="PROTEIN_KINASE_DOM"/>
    <property type="match status" value="1"/>
</dbReference>
<comment type="caution">
    <text evidence="6">The sequence shown here is derived from an EMBL/GenBank/DDBJ whole genome shotgun (WGS) entry which is preliminary data.</text>
</comment>
<evidence type="ECO:0000256" key="1">
    <source>
        <dbReference type="ARBA" id="ARBA00022737"/>
    </source>
</evidence>
<dbReference type="PROSITE" id="PS00108">
    <property type="entry name" value="PROTEIN_KINASE_ST"/>
    <property type="match status" value="1"/>
</dbReference>
<reference evidence="6" key="2">
    <citation type="submission" date="2023-05" db="EMBL/GenBank/DDBJ databases">
        <authorList>
            <consortium name="Lawrence Berkeley National Laboratory"/>
            <person name="Steindorff A."/>
            <person name="Hensen N."/>
            <person name="Bonometti L."/>
            <person name="Westerberg I."/>
            <person name="Brannstrom I.O."/>
            <person name="Guillou S."/>
            <person name="Cros-Aarteil S."/>
            <person name="Calhoun S."/>
            <person name="Haridas S."/>
            <person name="Kuo A."/>
            <person name="Mondo S."/>
            <person name="Pangilinan J."/>
            <person name="Riley R."/>
            <person name="Labutti K."/>
            <person name="Andreopoulos B."/>
            <person name="Lipzen A."/>
            <person name="Chen C."/>
            <person name="Yanf M."/>
            <person name="Daum C."/>
            <person name="Ng V."/>
            <person name="Clum A."/>
            <person name="Ohm R."/>
            <person name="Martin F."/>
            <person name="Silar P."/>
            <person name="Natvig D."/>
            <person name="Lalanne C."/>
            <person name="Gautier V."/>
            <person name="Ament-Velasquez S.L."/>
            <person name="Kruys A."/>
            <person name="Hutchinson M.I."/>
            <person name="Powell A.J."/>
            <person name="Barry K."/>
            <person name="Miller A.N."/>
            <person name="Grigoriev I.V."/>
            <person name="Debuchy R."/>
            <person name="Gladieux P."/>
            <person name="Thoren M.H."/>
            <person name="Johannesson H."/>
        </authorList>
    </citation>
    <scope>NUCLEOTIDE SEQUENCE</scope>
    <source>
        <strain evidence="6">CBS 990.96</strain>
    </source>
</reference>
<dbReference type="InterPro" id="IPR000719">
    <property type="entry name" value="Prot_kinase_dom"/>
</dbReference>
<gene>
    <name evidence="6" type="ORF">QBC38DRAFT_424358</name>
</gene>
<dbReference type="PANTHER" id="PTHR24198">
    <property type="entry name" value="ANKYRIN REPEAT AND PROTEIN KINASE DOMAIN-CONTAINING PROTEIN"/>
    <property type="match status" value="1"/>
</dbReference>
<feature type="repeat" description="ANK" evidence="3">
    <location>
        <begin position="929"/>
        <end position="962"/>
    </location>
</feature>
<dbReference type="Pfam" id="PF00069">
    <property type="entry name" value="Pkinase"/>
    <property type="match status" value="1"/>
</dbReference>
<protein>
    <recommendedName>
        <fullName evidence="5">Protein kinase domain-containing protein</fullName>
    </recommendedName>
</protein>
<dbReference type="SMART" id="SM00248">
    <property type="entry name" value="ANK"/>
    <property type="match status" value="7"/>
</dbReference>
<dbReference type="InterPro" id="IPR008271">
    <property type="entry name" value="Ser/Thr_kinase_AS"/>
</dbReference>
<organism evidence="6 7">
    <name type="scientific">Podospora fimiseda</name>
    <dbReference type="NCBI Taxonomy" id="252190"/>
    <lineage>
        <taxon>Eukaryota</taxon>
        <taxon>Fungi</taxon>
        <taxon>Dikarya</taxon>
        <taxon>Ascomycota</taxon>
        <taxon>Pezizomycotina</taxon>
        <taxon>Sordariomycetes</taxon>
        <taxon>Sordariomycetidae</taxon>
        <taxon>Sordariales</taxon>
        <taxon>Podosporaceae</taxon>
        <taxon>Podospora</taxon>
    </lineage>
</organism>
<dbReference type="PROSITE" id="PS50088">
    <property type="entry name" value="ANK_REPEAT"/>
    <property type="match status" value="3"/>
</dbReference>
<keyword evidence="2 3" id="KW-0040">ANK repeat</keyword>
<dbReference type="InterPro" id="IPR036770">
    <property type="entry name" value="Ankyrin_rpt-contain_sf"/>
</dbReference>
<feature type="region of interest" description="Disordered" evidence="4">
    <location>
        <begin position="20"/>
        <end position="42"/>
    </location>
</feature>
<reference evidence="6" key="1">
    <citation type="journal article" date="2023" name="Mol. Phylogenet. Evol.">
        <title>Genome-scale phylogeny and comparative genomics of the fungal order Sordariales.</title>
        <authorList>
            <person name="Hensen N."/>
            <person name="Bonometti L."/>
            <person name="Westerberg I."/>
            <person name="Brannstrom I.O."/>
            <person name="Guillou S."/>
            <person name="Cros-Aarteil S."/>
            <person name="Calhoun S."/>
            <person name="Haridas S."/>
            <person name="Kuo A."/>
            <person name="Mondo S."/>
            <person name="Pangilinan J."/>
            <person name="Riley R."/>
            <person name="LaButti K."/>
            <person name="Andreopoulos B."/>
            <person name="Lipzen A."/>
            <person name="Chen C."/>
            <person name="Yan M."/>
            <person name="Daum C."/>
            <person name="Ng V."/>
            <person name="Clum A."/>
            <person name="Steindorff A."/>
            <person name="Ohm R.A."/>
            <person name="Martin F."/>
            <person name="Silar P."/>
            <person name="Natvig D.O."/>
            <person name="Lalanne C."/>
            <person name="Gautier V."/>
            <person name="Ament-Velasquez S.L."/>
            <person name="Kruys A."/>
            <person name="Hutchinson M.I."/>
            <person name="Powell A.J."/>
            <person name="Barry K."/>
            <person name="Miller A.N."/>
            <person name="Grigoriev I.V."/>
            <person name="Debuchy R."/>
            <person name="Gladieux P."/>
            <person name="Hiltunen Thoren M."/>
            <person name="Johannesson H."/>
        </authorList>
    </citation>
    <scope>NUCLEOTIDE SEQUENCE</scope>
    <source>
        <strain evidence="6">CBS 990.96</strain>
    </source>
</reference>
<name>A0AAN7BID8_9PEZI</name>
<dbReference type="EMBL" id="MU865407">
    <property type="protein sequence ID" value="KAK4223974.1"/>
    <property type="molecule type" value="Genomic_DNA"/>
</dbReference>
<dbReference type="Proteomes" id="UP001301958">
    <property type="component" value="Unassembled WGS sequence"/>
</dbReference>
<feature type="domain" description="Protein kinase" evidence="5">
    <location>
        <begin position="73"/>
        <end position="376"/>
    </location>
</feature>
<evidence type="ECO:0000256" key="3">
    <source>
        <dbReference type="PROSITE-ProRule" id="PRU00023"/>
    </source>
</evidence>
<evidence type="ECO:0000256" key="2">
    <source>
        <dbReference type="ARBA" id="ARBA00023043"/>
    </source>
</evidence>
<feature type="repeat" description="ANK" evidence="3">
    <location>
        <begin position="965"/>
        <end position="993"/>
    </location>
</feature>
<dbReference type="SUPFAM" id="SSF48403">
    <property type="entry name" value="Ankyrin repeat"/>
    <property type="match status" value="1"/>
</dbReference>
<evidence type="ECO:0000256" key="4">
    <source>
        <dbReference type="SAM" id="MobiDB-lite"/>
    </source>
</evidence>